<accession>A0A8H5BUU0</accession>
<dbReference type="EMBL" id="JAACJJ010000002">
    <property type="protein sequence ID" value="KAF5329649.1"/>
    <property type="molecule type" value="Genomic_DNA"/>
</dbReference>
<evidence type="ECO:0000313" key="8">
    <source>
        <dbReference type="Proteomes" id="UP000567179"/>
    </source>
</evidence>
<dbReference type="Gene3D" id="6.10.140.2220">
    <property type="match status" value="1"/>
</dbReference>
<feature type="region of interest" description="Disordered" evidence="5">
    <location>
        <begin position="272"/>
        <end position="303"/>
    </location>
</feature>
<gene>
    <name evidence="7" type="ORF">D9619_008926</name>
</gene>
<dbReference type="GO" id="GO:0008270">
    <property type="term" value="F:zinc ion binding"/>
    <property type="evidence" value="ECO:0007669"/>
    <property type="project" value="UniProtKB-KW"/>
</dbReference>
<keyword evidence="8" id="KW-1185">Reference proteome</keyword>
<evidence type="ECO:0000256" key="2">
    <source>
        <dbReference type="ARBA" id="ARBA00022771"/>
    </source>
</evidence>
<evidence type="ECO:0000259" key="6">
    <source>
        <dbReference type="PROSITE" id="PS50865"/>
    </source>
</evidence>
<dbReference type="AlphaFoldDB" id="A0A8H5BUU0"/>
<sequence length="303" mass="34704">MDANKVKAAVFDPDFWKNGCNDSPAFAFDQYTQLYHMSFKDAGSPSPYGHKSSSFFHRQCLKECRERIERRTIKEVQLGAACDDVDDMLELGVRLASATHIAYDDEAAIVWFKKVVGGNFPRQKQAIAASLICAILRRNAAAKGNDNLKDNLEIFVWAEISAMHGLLSHGCFRLARAYEGRFEDVDKPGSPFAKYTHLWKAYRDYCETEGLQPIDMRRCAACKVRPKHRGTLKRCAGDCPKDKKTTYCSIKCQRADWSKHRVWCKLEVVESDSEWTSDSEREDWEYSDDEMMDLPQPSPSTRR</sequence>
<evidence type="ECO:0000313" key="7">
    <source>
        <dbReference type="EMBL" id="KAF5329649.1"/>
    </source>
</evidence>
<dbReference type="PROSITE" id="PS50865">
    <property type="entry name" value="ZF_MYND_2"/>
    <property type="match status" value="1"/>
</dbReference>
<reference evidence="7 8" key="1">
    <citation type="journal article" date="2020" name="ISME J.">
        <title>Uncovering the hidden diversity of litter-decomposition mechanisms in mushroom-forming fungi.</title>
        <authorList>
            <person name="Floudas D."/>
            <person name="Bentzer J."/>
            <person name="Ahren D."/>
            <person name="Johansson T."/>
            <person name="Persson P."/>
            <person name="Tunlid A."/>
        </authorList>
    </citation>
    <scope>NUCLEOTIDE SEQUENCE [LARGE SCALE GENOMIC DNA]</scope>
    <source>
        <strain evidence="7 8">CBS 101986</strain>
    </source>
</reference>
<keyword evidence="3" id="KW-0862">Zinc</keyword>
<evidence type="ECO:0000256" key="5">
    <source>
        <dbReference type="SAM" id="MobiDB-lite"/>
    </source>
</evidence>
<protein>
    <recommendedName>
        <fullName evidence="6">MYND-type domain-containing protein</fullName>
    </recommendedName>
</protein>
<dbReference type="Pfam" id="PF01753">
    <property type="entry name" value="zf-MYND"/>
    <property type="match status" value="1"/>
</dbReference>
<keyword evidence="2 4" id="KW-0863">Zinc-finger</keyword>
<comment type="caution">
    <text evidence="7">The sequence shown here is derived from an EMBL/GenBank/DDBJ whole genome shotgun (WGS) entry which is preliminary data.</text>
</comment>
<dbReference type="OrthoDB" id="341421at2759"/>
<feature type="compositionally biased region" description="Acidic residues" evidence="5">
    <location>
        <begin position="272"/>
        <end position="292"/>
    </location>
</feature>
<dbReference type="SUPFAM" id="SSF144232">
    <property type="entry name" value="HIT/MYND zinc finger-like"/>
    <property type="match status" value="1"/>
</dbReference>
<feature type="domain" description="MYND-type" evidence="6">
    <location>
        <begin position="219"/>
        <end position="264"/>
    </location>
</feature>
<evidence type="ECO:0000256" key="4">
    <source>
        <dbReference type="PROSITE-ProRule" id="PRU00134"/>
    </source>
</evidence>
<name>A0A8H5BUU0_9AGAR</name>
<evidence type="ECO:0000256" key="3">
    <source>
        <dbReference type="ARBA" id="ARBA00022833"/>
    </source>
</evidence>
<proteinExistence type="predicted"/>
<keyword evidence="1" id="KW-0479">Metal-binding</keyword>
<evidence type="ECO:0000256" key="1">
    <source>
        <dbReference type="ARBA" id="ARBA00022723"/>
    </source>
</evidence>
<dbReference type="InterPro" id="IPR002893">
    <property type="entry name" value="Znf_MYND"/>
</dbReference>
<organism evidence="7 8">
    <name type="scientific">Psilocybe cf. subviscida</name>
    <dbReference type="NCBI Taxonomy" id="2480587"/>
    <lineage>
        <taxon>Eukaryota</taxon>
        <taxon>Fungi</taxon>
        <taxon>Dikarya</taxon>
        <taxon>Basidiomycota</taxon>
        <taxon>Agaricomycotina</taxon>
        <taxon>Agaricomycetes</taxon>
        <taxon>Agaricomycetidae</taxon>
        <taxon>Agaricales</taxon>
        <taxon>Agaricineae</taxon>
        <taxon>Strophariaceae</taxon>
        <taxon>Psilocybe</taxon>
    </lineage>
</organism>
<dbReference type="Proteomes" id="UP000567179">
    <property type="component" value="Unassembled WGS sequence"/>
</dbReference>